<keyword evidence="3" id="KW-1185">Reference proteome</keyword>
<dbReference type="Proteomes" id="UP000699042">
    <property type="component" value="Unassembled WGS sequence"/>
</dbReference>
<evidence type="ECO:0000313" key="3">
    <source>
        <dbReference type="Proteomes" id="UP000699042"/>
    </source>
</evidence>
<feature type="region of interest" description="Disordered" evidence="1">
    <location>
        <begin position="1"/>
        <end position="25"/>
    </location>
</feature>
<comment type="caution">
    <text evidence="2">The sequence shown here is derived from an EMBL/GenBank/DDBJ whole genome shotgun (WGS) entry which is preliminary data.</text>
</comment>
<proteinExistence type="predicted"/>
<accession>A0A9P7RIY4</accession>
<organism evidence="2 3">
    <name type="scientific">Colletotrichum scovillei</name>
    <dbReference type="NCBI Taxonomy" id="1209932"/>
    <lineage>
        <taxon>Eukaryota</taxon>
        <taxon>Fungi</taxon>
        <taxon>Dikarya</taxon>
        <taxon>Ascomycota</taxon>
        <taxon>Pezizomycotina</taxon>
        <taxon>Sordariomycetes</taxon>
        <taxon>Hypocreomycetidae</taxon>
        <taxon>Glomerellales</taxon>
        <taxon>Glomerellaceae</taxon>
        <taxon>Colletotrichum</taxon>
        <taxon>Colletotrichum acutatum species complex</taxon>
    </lineage>
</organism>
<name>A0A9P7RIY4_9PEZI</name>
<evidence type="ECO:0000256" key="1">
    <source>
        <dbReference type="SAM" id="MobiDB-lite"/>
    </source>
</evidence>
<dbReference type="AlphaFoldDB" id="A0A9P7RIY4"/>
<feature type="compositionally biased region" description="Polar residues" evidence="1">
    <location>
        <begin position="1"/>
        <end position="13"/>
    </location>
</feature>
<feature type="compositionally biased region" description="Basic and acidic residues" evidence="1">
    <location>
        <begin position="14"/>
        <end position="25"/>
    </location>
</feature>
<protein>
    <submittedName>
        <fullName evidence="2">Uncharacterized protein</fullName>
    </submittedName>
</protein>
<sequence length="37" mass="4162">MEWNATSPSSNLKDQGKARRQGPNDRCHCSIARLLYG</sequence>
<evidence type="ECO:0000313" key="2">
    <source>
        <dbReference type="EMBL" id="KAG7058018.1"/>
    </source>
</evidence>
<dbReference type="EMBL" id="JAESDN010000001">
    <property type="protein sequence ID" value="KAG7058018.1"/>
    <property type="molecule type" value="Genomic_DNA"/>
</dbReference>
<gene>
    <name evidence="2" type="ORF">JMJ77_005398</name>
</gene>
<reference evidence="2" key="1">
    <citation type="submission" date="2021-05" db="EMBL/GenBank/DDBJ databases">
        <title>Comparative genomics of three Colletotrichum scovillei strains and genetic complementation revealed genes involved fungal growth and virulence on chili pepper.</title>
        <authorList>
            <person name="Hsieh D.-K."/>
            <person name="Chuang S.-C."/>
            <person name="Chen C.-Y."/>
            <person name="Chao Y.-T."/>
            <person name="Lu M.-Y.J."/>
            <person name="Lee M.-H."/>
            <person name="Shih M.-C."/>
        </authorList>
    </citation>
    <scope>NUCLEOTIDE SEQUENCE</scope>
    <source>
        <strain evidence="2">Coll-153</strain>
    </source>
</reference>